<feature type="region of interest" description="Disordered" evidence="1">
    <location>
        <begin position="435"/>
        <end position="458"/>
    </location>
</feature>
<dbReference type="SUPFAM" id="SSF52047">
    <property type="entry name" value="RNI-like"/>
    <property type="match status" value="1"/>
</dbReference>
<feature type="region of interest" description="Disordered" evidence="1">
    <location>
        <begin position="486"/>
        <end position="514"/>
    </location>
</feature>
<protein>
    <recommendedName>
        <fullName evidence="4">F-box domain-containing protein</fullName>
    </recommendedName>
</protein>
<feature type="region of interest" description="Disordered" evidence="1">
    <location>
        <begin position="1286"/>
        <end position="1351"/>
    </location>
</feature>
<feature type="region of interest" description="Disordered" evidence="1">
    <location>
        <begin position="109"/>
        <end position="128"/>
    </location>
</feature>
<evidence type="ECO:0000256" key="1">
    <source>
        <dbReference type="SAM" id="MobiDB-lite"/>
    </source>
</evidence>
<feature type="compositionally biased region" description="Basic and acidic residues" evidence="1">
    <location>
        <begin position="111"/>
        <end position="124"/>
    </location>
</feature>
<proteinExistence type="predicted"/>
<accession>A0A8H5GGK8</accession>
<sequence>MSTPSSSSSSSSSASNASNFDLLFSQELVDLFIDQLSDTTRDLKSCSLVSYRWLPRTRKHLFNELSIPCHKSRTCSNKFSGRKGRGEELTNEEMKERMKEINELLVPSKNRSIEESSTESHDGGADNDGCTQTHTLPLIAHYVKKLTLWADYSWGLPNRIGLYPLHVFPSSSLEEIAIVDFFFTSVPPNSKRILPEFLKTHQGTLKSLRLEHLTFDSPGELVELILSVCGSEDGSGFGSGSECKNSPLRDLSLIDVNFHPLEDWRVDNSLTNDPQVASRRIAGSAITGTGVGSETDTGDTLLVDLPRPKLEILEISCIPELLGPLFLDPYAFFDLSGLKRLKLRTSNGNVYRYRRIFQEFGESIREVEVGFPSAPELLLAPLQPLTNLTHITLHSCFYTNQFHAIPTIIPLLPRHKQLTITSKFAFPSFPCLSDMGADENDSQNGKSESEMRELREKEMQRTVGNILGNILTRSLDEELANLFRTNVKPNSDSETSHEFESGSRSDTDDTTGGEIRKQQKILPERIVFAFEFPCSPPPSHTVHGSASGIGSIDQAGMKDKTCLPRTRSLKVVDVEVICTTYFRAGIAGKTTTGLMKGKCHDQKEGSKGSCAAVASRLTVHEGVPISLGLYKTNTRLASVLEPVVETDGLQIKDSETGMSSTPLKIVCESCSVDTSPPFASKYDIEVEISHLHSSFTPTAREVQKITACVEAVDREIVWYNDEIERLKSYTAQLEKKRELAGALKIKARALLSPIRKIPVEILEEIFYIHCLEHATQLRGGLSVSAPALYLSHVCSLWRSVIFARSDLWSRVHIHAGEMSQTDLRILKDTLSKSKKAPLDIIVHSAITNPMQLMTYDHNAARKAFKSLLEHSARWRSADLAMSCKVFKLFGGTTFPLLEKLDLDFPVDFPVDFTWIRPDDWWRLGVRGLESAKNLKTLTIKDYEPHMSLDFPSSFKNVTDFSFNCLHEHWLEVVSSFPKLQKLRLLDYLSGYDTPASAELVIQVFSSNVTHLEVTTCHEDQMYLNLFSCLRLPCLETLEVSCLRETTWVHNSFSSMLSRSRFSLHTLSLVLVSLTYKELLEILYNTPSLTHLTVLPLPVCAETDQLNNSTFIHLLSTNSIYSVAAYRKPHLPLLTHLDLCTSRGFLHGRLLAGINDLLRSRSRFTPTPLAGASASSSTSTTVPLTFFRFLGEHALRLPQDLSKIRKYKDLTKLPNVKYEVRVYKLGQCGCSNGMETAELDENVVRKTRVGVMSQSSGPNTSAPLTAAATFEALDLLGRMFMGAGSGVGGYEDEDDFDGDEEEDGFGDEEEGDDEDAWTDGEDGAGSGSVVLSGNEDEDEDGHGDNDLCKHKV</sequence>
<dbReference type="EMBL" id="JAACJM010000033">
    <property type="protein sequence ID" value="KAF5364413.1"/>
    <property type="molecule type" value="Genomic_DNA"/>
</dbReference>
<evidence type="ECO:0008006" key="4">
    <source>
        <dbReference type="Google" id="ProtNLM"/>
    </source>
</evidence>
<feature type="compositionally biased region" description="Basic and acidic residues" evidence="1">
    <location>
        <begin position="1341"/>
        <end position="1351"/>
    </location>
</feature>
<name>A0A8H5GGK8_9AGAR</name>
<organism evidence="2 3">
    <name type="scientific">Tetrapyrgos nigripes</name>
    <dbReference type="NCBI Taxonomy" id="182062"/>
    <lineage>
        <taxon>Eukaryota</taxon>
        <taxon>Fungi</taxon>
        <taxon>Dikarya</taxon>
        <taxon>Basidiomycota</taxon>
        <taxon>Agaricomycotina</taxon>
        <taxon>Agaricomycetes</taxon>
        <taxon>Agaricomycetidae</taxon>
        <taxon>Agaricales</taxon>
        <taxon>Marasmiineae</taxon>
        <taxon>Marasmiaceae</taxon>
        <taxon>Tetrapyrgos</taxon>
    </lineage>
</organism>
<dbReference type="OrthoDB" id="2886770at2759"/>
<evidence type="ECO:0000313" key="2">
    <source>
        <dbReference type="EMBL" id="KAF5364413.1"/>
    </source>
</evidence>
<feature type="compositionally biased region" description="Acidic residues" evidence="1">
    <location>
        <begin position="1289"/>
        <end position="1321"/>
    </location>
</feature>
<keyword evidence="3" id="KW-1185">Reference proteome</keyword>
<feature type="compositionally biased region" description="Basic and acidic residues" evidence="1">
    <location>
        <begin position="494"/>
        <end position="507"/>
    </location>
</feature>
<dbReference type="Proteomes" id="UP000559256">
    <property type="component" value="Unassembled WGS sequence"/>
</dbReference>
<feature type="compositionally biased region" description="Basic and acidic residues" evidence="1">
    <location>
        <begin position="447"/>
        <end position="458"/>
    </location>
</feature>
<reference evidence="2 3" key="1">
    <citation type="journal article" date="2020" name="ISME J.">
        <title>Uncovering the hidden diversity of litter-decomposition mechanisms in mushroom-forming fungi.</title>
        <authorList>
            <person name="Floudas D."/>
            <person name="Bentzer J."/>
            <person name="Ahren D."/>
            <person name="Johansson T."/>
            <person name="Persson P."/>
            <person name="Tunlid A."/>
        </authorList>
    </citation>
    <scope>NUCLEOTIDE SEQUENCE [LARGE SCALE GENOMIC DNA]</scope>
    <source>
        <strain evidence="2 3">CBS 291.85</strain>
    </source>
</reference>
<comment type="caution">
    <text evidence="2">The sequence shown here is derived from an EMBL/GenBank/DDBJ whole genome shotgun (WGS) entry which is preliminary data.</text>
</comment>
<evidence type="ECO:0000313" key="3">
    <source>
        <dbReference type="Proteomes" id="UP000559256"/>
    </source>
</evidence>
<gene>
    <name evidence="2" type="ORF">D9758_010681</name>
</gene>